<dbReference type="Proteomes" id="UP000292423">
    <property type="component" value="Unassembled WGS sequence"/>
</dbReference>
<dbReference type="NCBIfam" id="TIGR03141">
    <property type="entry name" value="cytochro_ccmD"/>
    <property type="match status" value="1"/>
</dbReference>
<comment type="subcellular location">
    <subcellularLocation>
        <location evidence="2 12">Cell inner membrane</location>
        <topology evidence="2 12">Single-pass membrane protein</topology>
    </subcellularLocation>
</comment>
<keyword evidence="14" id="KW-1185">Reference proteome</keyword>
<dbReference type="GO" id="GO:1903607">
    <property type="term" value="P:cytochrome c biosynthetic process"/>
    <property type="evidence" value="ECO:0007669"/>
    <property type="project" value="TreeGrafter"/>
</dbReference>
<reference evidence="13 14" key="1">
    <citation type="submission" date="2019-02" db="EMBL/GenBank/DDBJ databases">
        <title>Genomic Encyclopedia of Type Strains, Phase IV (KMG-IV): sequencing the most valuable type-strain genomes for metagenomic binning, comparative biology and taxonomic classification.</title>
        <authorList>
            <person name="Goeker M."/>
        </authorList>
    </citation>
    <scope>NUCLEOTIDE SEQUENCE [LARGE SCALE GENOMIC DNA]</scope>
    <source>
        <strain evidence="13 14">DSM 105135</strain>
    </source>
</reference>
<evidence type="ECO:0000256" key="8">
    <source>
        <dbReference type="ARBA" id="ARBA00022692"/>
    </source>
</evidence>
<keyword evidence="11 12" id="KW-0472">Membrane</keyword>
<dbReference type="PANTHER" id="PTHR37531">
    <property type="entry name" value="HEME EXPORTER PROTEIN D"/>
    <property type="match status" value="1"/>
</dbReference>
<dbReference type="GO" id="GO:0005886">
    <property type="term" value="C:plasma membrane"/>
    <property type="evidence" value="ECO:0007669"/>
    <property type="project" value="UniProtKB-SubCell"/>
</dbReference>
<keyword evidence="8 12" id="KW-0812">Transmembrane</keyword>
<proteinExistence type="inferred from homology"/>
<gene>
    <name evidence="13" type="ORF">EV700_1774</name>
</gene>
<evidence type="ECO:0000256" key="2">
    <source>
        <dbReference type="ARBA" id="ARBA00004377"/>
    </source>
</evidence>
<dbReference type="PANTHER" id="PTHR37531:SF1">
    <property type="entry name" value="HEME EXPORTER PROTEIN D"/>
    <property type="match status" value="1"/>
</dbReference>
<evidence type="ECO:0000256" key="10">
    <source>
        <dbReference type="ARBA" id="ARBA00022989"/>
    </source>
</evidence>
<evidence type="ECO:0000256" key="12">
    <source>
        <dbReference type="RuleBase" id="RU363101"/>
    </source>
</evidence>
<dbReference type="InterPro" id="IPR007078">
    <property type="entry name" value="Haem_export_protD_CcmD"/>
</dbReference>
<accession>A0A4Q7Z3U8</accession>
<evidence type="ECO:0000313" key="13">
    <source>
        <dbReference type="EMBL" id="RZU44970.1"/>
    </source>
</evidence>
<keyword evidence="7 12" id="KW-0997">Cell inner membrane</keyword>
<comment type="function">
    <text evidence="1 12">Required for the export of heme to the periplasm for the biogenesis of c-type cytochromes.</text>
</comment>
<dbReference type="RefSeq" id="WP_165391402.1">
    <property type="nucleotide sequence ID" value="NZ_SHKX01000012.1"/>
</dbReference>
<evidence type="ECO:0000256" key="9">
    <source>
        <dbReference type="ARBA" id="ARBA00022748"/>
    </source>
</evidence>
<dbReference type="InterPro" id="IPR052075">
    <property type="entry name" value="Heme_exporter_D"/>
</dbReference>
<sequence length="72" mass="8235">MAFESWADFMAMGKHGPYVWTCYGLTFLVVFGLLWQARAERARFMREQLAQLRRDARKNSAVSGESDDASEA</sequence>
<evidence type="ECO:0000256" key="4">
    <source>
        <dbReference type="ARBA" id="ARBA00016461"/>
    </source>
</evidence>
<keyword evidence="10 12" id="KW-1133">Transmembrane helix</keyword>
<organism evidence="13 14">
    <name type="scientific">Fluviicoccus keumensis</name>
    <dbReference type="NCBI Taxonomy" id="1435465"/>
    <lineage>
        <taxon>Bacteria</taxon>
        <taxon>Pseudomonadati</taxon>
        <taxon>Pseudomonadota</taxon>
        <taxon>Gammaproteobacteria</taxon>
        <taxon>Moraxellales</taxon>
        <taxon>Moraxellaceae</taxon>
        <taxon>Fluviicoccus</taxon>
    </lineage>
</organism>
<dbReference type="GO" id="GO:0015886">
    <property type="term" value="P:heme transport"/>
    <property type="evidence" value="ECO:0007669"/>
    <property type="project" value="InterPro"/>
</dbReference>
<dbReference type="AlphaFoldDB" id="A0A4Q7Z3U8"/>
<evidence type="ECO:0000256" key="7">
    <source>
        <dbReference type="ARBA" id="ARBA00022519"/>
    </source>
</evidence>
<evidence type="ECO:0000256" key="3">
    <source>
        <dbReference type="ARBA" id="ARBA00008741"/>
    </source>
</evidence>
<keyword evidence="6 12" id="KW-1003">Cell membrane</keyword>
<evidence type="ECO:0000313" key="14">
    <source>
        <dbReference type="Proteomes" id="UP000292423"/>
    </source>
</evidence>
<dbReference type="Pfam" id="PF04995">
    <property type="entry name" value="CcmD"/>
    <property type="match status" value="1"/>
</dbReference>
<comment type="caution">
    <text evidence="13">The sequence shown here is derived from an EMBL/GenBank/DDBJ whole genome shotgun (WGS) entry which is preliminary data.</text>
</comment>
<dbReference type="GO" id="GO:0017004">
    <property type="term" value="P:cytochrome complex assembly"/>
    <property type="evidence" value="ECO:0007669"/>
    <property type="project" value="UniProtKB-KW"/>
</dbReference>
<keyword evidence="9 12" id="KW-0201">Cytochrome c-type biogenesis</keyword>
<keyword evidence="5 12" id="KW-0813">Transport</keyword>
<feature type="transmembrane region" description="Helical" evidence="12">
    <location>
        <begin position="18"/>
        <end position="37"/>
    </location>
</feature>
<evidence type="ECO:0000256" key="1">
    <source>
        <dbReference type="ARBA" id="ARBA00002442"/>
    </source>
</evidence>
<evidence type="ECO:0000256" key="11">
    <source>
        <dbReference type="ARBA" id="ARBA00023136"/>
    </source>
</evidence>
<name>A0A4Q7Z3U8_9GAMM</name>
<evidence type="ECO:0000256" key="6">
    <source>
        <dbReference type="ARBA" id="ARBA00022475"/>
    </source>
</evidence>
<protein>
    <recommendedName>
        <fullName evidence="4 12">Heme exporter protein D</fullName>
    </recommendedName>
</protein>
<dbReference type="EMBL" id="SHKX01000012">
    <property type="protein sequence ID" value="RZU44970.1"/>
    <property type="molecule type" value="Genomic_DNA"/>
</dbReference>
<evidence type="ECO:0000256" key="5">
    <source>
        <dbReference type="ARBA" id="ARBA00022448"/>
    </source>
</evidence>
<comment type="similarity">
    <text evidence="3 12">Belongs to the CcmD/CycX/HelD family.</text>
</comment>